<evidence type="ECO:0000256" key="1">
    <source>
        <dbReference type="SAM" id="MobiDB-lite"/>
    </source>
</evidence>
<feature type="compositionally biased region" description="Low complexity" evidence="1">
    <location>
        <begin position="106"/>
        <end position="117"/>
    </location>
</feature>
<proteinExistence type="predicted"/>
<feature type="compositionally biased region" description="Low complexity" evidence="1">
    <location>
        <begin position="65"/>
        <end position="80"/>
    </location>
</feature>
<feature type="compositionally biased region" description="Low complexity" evidence="1">
    <location>
        <begin position="154"/>
        <end position="164"/>
    </location>
</feature>
<dbReference type="AlphaFoldDB" id="A0A6J4P5H7"/>
<reference evidence="2" key="1">
    <citation type="submission" date="2020-02" db="EMBL/GenBank/DDBJ databases">
        <authorList>
            <person name="Meier V. D."/>
        </authorList>
    </citation>
    <scope>NUCLEOTIDE SEQUENCE</scope>
    <source>
        <strain evidence="2">AVDCRST_MAG03</strain>
    </source>
</reference>
<name>A0A6J4P5H7_9ACTN</name>
<protein>
    <submittedName>
        <fullName evidence="2">NAD-dependent protein deacetylase of SIR2 family</fullName>
    </submittedName>
</protein>
<accession>A0A6J4P5H7</accession>
<sequence length="244" mass="25998">GGSPAGADRGPARRPSRGGVDGVRDLRRERRPHLPGRADRPLGELRPARTRDPRSLRARPGTRPAMVRLAARAGRAGASQRRTRGPRGARTVRTGVLPRHPERGRPAPAGRQRGCRGTPRQHPSQPLPGRERDRRAWRGGRSPTPLPQLRLAPSSRRGLVRRGAAGRGARSGVGGGALVRPLPKRRDVGPRLPGRVLALRGAGERGDRGRGQPGTHAALAERALLAAGEGGRGLAAARQRGIRL</sequence>
<feature type="non-terminal residue" evidence="2">
    <location>
        <position position="244"/>
    </location>
</feature>
<evidence type="ECO:0000313" key="2">
    <source>
        <dbReference type="EMBL" id="CAA9400718.1"/>
    </source>
</evidence>
<feature type="region of interest" description="Disordered" evidence="1">
    <location>
        <begin position="1"/>
        <end position="191"/>
    </location>
</feature>
<feature type="non-terminal residue" evidence="2">
    <location>
        <position position="1"/>
    </location>
</feature>
<dbReference type="EMBL" id="CADCUT010000068">
    <property type="protein sequence ID" value="CAA9400718.1"/>
    <property type="molecule type" value="Genomic_DNA"/>
</dbReference>
<feature type="compositionally biased region" description="Basic and acidic residues" evidence="1">
    <location>
        <begin position="36"/>
        <end position="55"/>
    </location>
</feature>
<gene>
    <name evidence="2" type="ORF">AVDCRST_MAG03-1199</name>
</gene>
<feature type="compositionally biased region" description="Gly residues" evidence="1">
    <location>
        <begin position="165"/>
        <end position="177"/>
    </location>
</feature>
<organism evidence="2">
    <name type="scientific">uncultured Rubrobacteraceae bacterium</name>
    <dbReference type="NCBI Taxonomy" id="349277"/>
    <lineage>
        <taxon>Bacteria</taxon>
        <taxon>Bacillati</taxon>
        <taxon>Actinomycetota</taxon>
        <taxon>Rubrobacteria</taxon>
        <taxon>Rubrobacterales</taxon>
        <taxon>Rubrobacteraceae</taxon>
        <taxon>environmental samples</taxon>
    </lineage>
</organism>